<dbReference type="RefSeq" id="WP_344678187.1">
    <property type="nucleotide sequence ID" value="NZ_BAAAUX010000005.1"/>
</dbReference>
<organism evidence="2 3">
    <name type="scientific">Saccharopolyspora taberi</name>
    <dbReference type="NCBI Taxonomy" id="60895"/>
    <lineage>
        <taxon>Bacteria</taxon>
        <taxon>Bacillati</taxon>
        <taxon>Actinomycetota</taxon>
        <taxon>Actinomycetes</taxon>
        <taxon>Pseudonocardiales</taxon>
        <taxon>Pseudonocardiaceae</taxon>
        <taxon>Saccharopolyspora</taxon>
    </lineage>
</organism>
<dbReference type="Proteomes" id="UP001500979">
    <property type="component" value="Unassembled WGS sequence"/>
</dbReference>
<proteinExistence type="predicted"/>
<evidence type="ECO:0000256" key="1">
    <source>
        <dbReference type="SAM" id="Phobius"/>
    </source>
</evidence>
<feature type="transmembrane region" description="Helical" evidence="1">
    <location>
        <begin position="20"/>
        <end position="41"/>
    </location>
</feature>
<sequence length="86" mass="9078">MATQTPRPGHTAGAFDIRTIIGALFLIYGLVLVVTGAVATAPEDIDKAAGLNINLWSGVGMIAFAVLFGLWARIRPIRVPEESAES</sequence>
<protein>
    <submittedName>
        <fullName evidence="2">Uncharacterized protein</fullName>
    </submittedName>
</protein>
<keyword evidence="3" id="KW-1185">Reference proteome</keyword>
<name>A0ABN3V551_9PSEU</name>
<feature type="transmembrane region" description="Helical" evidence="1">
    <location>
        <begin position="53"/>
        <end position="72"/>
    </location>
</feature>
<keyword evidence="1" id="KW-1133">Transmembrane helix</keyword>
<comment type="caution">
    <text evidence="2">The sequence shown here is derived from an EMBL/GenBank/DDBJ whole genome shotgun (WGS) entry which is preliminary data.</text>
</comment>
<dbReference type="EMBL" id="BAAAUX010000005">
    <property type="protein sequence ID" value="GAA2778551.1"/>
    <property type="molecule type" value="Genomic_DNA"/>
</dbReference>
<keyword evidence="1" id="KW-0472">Membrane</keyword>
<evidence type="ECO:0000313" key="3">
    <source>
        <dbReference type="Proteomes" id="UP001500979"/>
    </source>
</evidence>
<reference evidence="2 3" key="1">
    <citation type="journal article" date="2019" name="Int. J. Syst. Evol. Microbiol.">
        <title>The Global Catalogue of Microorganisms (GCM) 10K type strain sequencing project: providing services to taxonomists for standard genome sequencing and annotation.</title>
        <authorList>
            <consortium name="The Broad Institute Genomics Platform"/>
            <consortium name="The Broad Institute Genome Sequencing Center for Infectious Disease"/>
            <person name="Wu L."/>
            <person name="Ma J."/>
        </authorList>
    </citation>
    <scope>NUCLEOTIDE SEQUENCE [LARGE SCALE GENOMIC DNA]</scope>
    <source>
        <strain evidence="2 3">JCM 9383</strain>
    </source>
</reference>
<keyword evidence="1" id="KW-0812">Transmembrane</keyword>
<evidence type="ECO:0000313" key="2">
    <source>
        <dbReference type="EMBL" id="GAA2778551.1"/>
    </source>
</evidence>
<accession>A0ABN3V551</accession>
<gene>
    <name evidence="2" type="ORF">GCM10010470_09900</name>
</gene>